<dbReference type="InterPro" id="IPR018497">
    <property type="entry name" value="Peptidase_M13_C"/>
</dbReference>
<dbReference type="PANTHER" id="PTHR11733">
    <property type="entry name" value="ZINC METALLOPROTEASE FAMILY M13 NEPRILYSIN-RELATED"/>
    <property type="match status" value="1"/>
</dbReference>
<dbReference type="Pfam" id="PF01431">
    <property type="entry name" value="Peptidase_M13"/>
    <property type="match status" value="1"/>
</dbReference>
<feature type="domain" description="Peptidase M13 C-terminal" evidence="8">
    <location>
        <begin position="492"/>
        <end position="692"/>
    </location>
</feature>
<protein>
    <submittedName>
        <fullName evidence="10">Putative metalloendopeptidase</fullName>
    </submittedName>
</protein>
<evidence type="ECO:0000256" key="4">
    <source>
        <dbReference type="ARBA" id="ARBA00022801"/>
    </source>
</evidence>
<dbReference type="Proteomes" id="UP000548867">
    <property type="component" value="Unassembled WGS sequence"/>
</dbReference>
<evidence type="ECO:0000313" key="11">
    <source>
        <dbReference type="Proteomes" id="UP000548867"/>
    </source>
</evidence>
<comment type="cofactor">
    <cofactor evidence="1">
        <name>Zn(2+)</name>
        <dbReference type="ChEBI" id="CHEBI:29105"/>
    </cofactor>
</comment>
<keyword evidence="11" id="KW-1185">Reference proteome</keyword>
<keyword evidence="5" id="KW-0862">Zinc</keyword>
<name>A0A7W6CKQ7_9SPHN</name>
<accession>A0A7W6CKQ7</accession>
<organism evidence="10 11">
    <name type="scientific">Novosphingobium sediminicola</name>
    <dbReference type="NCBI Taxonomy" id="563162"/>
    <lineage>
        <taxon>Bacteria</taxon>
        <taxon>Pseudomonadati</taxon>
        <taxon>Pseudomonadota</taxon>
        <taxon>Alphaproteobacteria</taxon>
        <taxon>Sphingomonadales</taxon>
        <taxon>Sphingomonadaceae</taxon>
        <taxon>Novosphingobium</taxon>
    </lineage>
</organism>
<dbReference type="GO" id="GO:0005886">
    <property type="term" value="C:plasma membrane"/>
    <property type="evidence" value="ECO:0007669"/>
    <property type="project" value="TreeGrafter"/>
</dbReference>
<feature type="signal peptide" evidence="7">
    <location>
        <begin position="1"/>
        <end position="28"/>
    </location>
</feature>
<keyword evidence="3" id="KW-0479">Metal-binding</keyword>
<evidence type="ECO:0000256" key="5">
    <source>
        <dbReference type="ARBA" id="ARBA00022833"/>
    </source>
</evidence>
<evidence type="ECO:0000256" key="3">
    <source>
        <dbReference type="ARBA" id="ARBA00022723"/>
    </source>
</evidence>
<comment type="caution">
    <text evidence="10">The sequence shown here is derived from an EMBL/GenBank/DDBJ whole genome shotgun (WGS) entry which is preliminary data.</text>
</comment>
<dbReference type="Gene3D" id="1.10.1380.10">
    <property type="entry name" value="Neutral endopeptidase , domain2"/>
    <property type="match status" value="1"/>
</dbReference>
<dbReference type="InterPro" id="IPR000718">
    <property type="entry name" value="Peptidase_M13"/>
</dbReference>
<dbReference type="PRINTS" id="PR00786">
    <property type="entry name" value="NEPRILYSIN"/>
</dbReference>
<dbReference type="SUPFAM" id="SSF55486">
    <property type="entry name" value="Metalloproteases ('zincins'), catalytic domain"/>
    <property type="match status" value="1"/>
</dbReference>
<keyword evidence="2" id="KW-0645">Protease</keyword>
<evidence type="ECO:0000256" key="6">
    <source>
        <dbReference type="ARBA" id="ARBA00023049"/>
    </source>
</evidence>
<evidence type="ECO:0000256" key="2">
    <source>
        <dbReference type="ARBA" id="ARBA00022670"/>
    </source>
</evidence>
<sequence length="695" mass="75228">MPKIADFRRALALGLCPLALAMPMMAHAAGAPKGASVGLNASGMDRSVRPGDDFYLFANGVWARETEIPADRASVGGFYIADQSTEKRITALVADVVAGHPKPGSDAALIHDYYRAYLDTGAINAAGMAPVQGDLAAFAAIANKADLARVLGAQVRADVDPLNATDFQTENLFGLFITQSLNGTAVMPYVLQGGLGLPEREYYLSADAKMADIRTKYRAYIATILADAGLAATPADAEARAGKIYELEAKIAQAHESREQSEDFQHANAEWTRADFAAKAPGLDWEAFFTAAGLAHQDRFAAFHDQSIPRIAALVASEPLDVWKDWLAFHQINQYASVLPTKIDDDRFAFYGAVLQGVKVQRKRERRAIAALNGALGDALGRLYVAKYFPAGDKARIQGMVSGIKEAFATRIGRLDWMAPATKQEAIAKVRGIVVGVGYPDRWKDYSALTLSPDKAYANAKAAGLNEYRLQLAKIGKPMDRGEWWMNAQLVNAVNLPVQNALNFPAAILQKPFYDPAADAAFNYGAIGAVIGHEISHSFDNNGAAFDASGRLRDWWTPADMARFKRAGKALADQFSTYEPFTGLHVQGELTLGENIADVAGLAAALDAYHASLKGKAAPVINGMTGDQRFFLAFAQSWATKVREAALRAQIATDGHAPGQYRALTVRNLDAWYKAFNVKPGDKLYLPPARRVKVW</sequence>
<reference evidence="10 11" key="1">
    <citation type="submission" date="2020-08" db="EMBL/GenBank/DDBJ databases">
        <title>Genomic Encyclopedia of Type Strains, Phase IV (KMG-IV): sequencing the most valuable type-strain genomes for metagenomic binning, comparative biology and taxonomic classification.</title>
        <authorList>
            <person name="Goeker M."/>
        </authorList>
    </citation>
    <scope>NUCLEOTIDE SEQUENCE [LARGE SCALE GENOMIC DNA]</scope>
    <source>
        <strain evidence="10 11">DSM 27057</strain>
    </source>
</reference>
<dbReference type="EMBL" id="JACIDX010000005">
    <property type="protein sequence ID" value="MBB3954726.1"/>
    <property type="molecule type" value="Genomic_DNA"/>
</dbReference>
<gene>
    <name evidence="10" type="ORF">GGR38_001665</name>
</gene>
<evidence type="ECO:0000259" key="9">
    <source>
        <dbReference type="Pfam" id="PF05649"/>
    </source>
</evidence>
<evidence type="ECO:0000256" key="1">
    <source>
        <dbReference type="ARBA" id="ARBA00001947"/>
    </source>
</evidence>
<evidence type="ECO:0000259" key="8">
    <source>
        <dbReference type="Pfam" id="PF01431"/>
    </source>
</evidence>
<dbReference type="GO" id="GO:0004222">
    <property type="term" value="F:metalloendopeptidase activity"/>
    <property type="evidence" value="ECO:0007669"/>
    <property type="project" value="InterPro"/>
</dbReference>
<dbReference type="PANTHER" id="PTHR11733:SF211">
    <property type="entry name" value="OLIGOPEPTIDASE LIPOPROTEIN M13 FAMILY"/>
    <property type="match status" value="1"/>
</dbReference>
<keyword evidence="4" id="KW-0378">Hydrolase</keyword>
<dbReference type="GO" id="GO:0016485">
    <property type="term" value="P:protein processing"/>
    <property type="evidence" value="ECO:0007669"/>
    <property type="project" value="TreeGrafter"/>
</dbReference>
<proteinExistence type="predicted"/>
<dbReference type="Pfam" id="PF05649">
    <property type="entry name" value="Peptidase_M13_N"/>
    <property type="match status" value="1"/>
</dbReference>
<feature type="domain" description="Peptidase M13 N-terminal" evidence="9">
    <location>
        <begin position="50"/>
        <end position="440"/>
    </location>
</feature>
<evidence type="ECO:0000256" key="7">
    <source>
        <dbReference type="SAM" id="SignalP"/>
    </source>
</evidence>
<keyword evidence="6" id="KW-0482">Metalloprotease</keyword>
<dbReference type="InterPro" id="IPR008753">
    <property type="entry name" value="Peptidase_M13_N"/>
</dbReference>
<dbReference type="Gene3D" id="3.40.390.10">
    <property type="entry name" value="Collagenase (Catalytic Domain)"/>
    <property type="match status" value="1"/>
</dbReference>
<dbReference type="GO" id="GO:0046872">
    <property type="term" value="F:metal ion binding"/>
    <property type="evidence" value="ECO:0007669"/>
    <property type="project" value="UniProtKB-KW"/>
</dbReference>
<dbReference type="RefSeq" id="WP_183624429.1">
    <property type="nucleotide sequence ID" value="NZ_JACIDX010000005.1"/>
</dbReference>
<feature type="chain" id="PRO_5031529023" evidence="7">
    <location>
        <begin position="29"/>
        <end position="695"/>
    </location>
</feature>
<evidence type="ECO:0000313" key="10">
    <source>
        <dbReference type="EMBL" id="MBB3954726.1"/>
    </source>
</evidence>
<dbReference type="CDD" id="cd08662">
    <property type="entry name" value="M13"/>
    <property type="match status" value="1"/>
</dbReference>
<dbReference type="AlphaFoldDB" id="A0A7W6CKQ7"/>
<dbReference type="InterPro" id="IPR042089">
    <property type="entry name" value="Peptidase_M13_dom_2"/>
</dbReference>
<dbReference type="InterPro" id="IPR024079">
    <property type="entry name" value="MetalloPept_cat_dom_sf"/>
</dbReference>
<dbReference type="PROSITE" id="PS51885">
    <property type="entry name" value="NEPRILYSIN"/>
    <property type="match status" value="1"/>
</dbReference>
<keyword evidence="7" id="KW-0732">Signal</keyword>